<dbReference type="STRING" id="1192034.CAP_2113"/>
<dbReference type="InterPro" id="IPR036513">
    <property type="entry name" value="STAS_dom_sf"/>
</dbReference>
<dbReference type="PANTHER" id="PTHR33745">
    <property type="entry name" value="RSBT ANTAGONIST PROTEIN RSBS-RELATED"/>
    <property type="match status" value="1"/>
</dbReference>
<dbReference type="InterPro" id="IPR000700">
    <property type="entry name" value="PAS-assoc_C"/>
</dbReference>
<dbReference type="eggNOG" id="COG1366">
    <property type="taxonomic scope" value="Bacteria"/>
</dbReference>
<dbReference type="Proteomes" id="UP000019678">
    <property type="component" value="Unassembled WGS sequence"/>
</dbReference>
<organism evidence="5 6">
    <name type="scientific">Chondromyces apiculatus DSM 436</name>
    <dbReference type="NCBI Taxonomy" id="1192034"/>
    <lineage>
        <taxon>Bacteria</taxon>
        <taxon>Pseudomonadati</taxon>
        <taxon>Myxococcota</taxon>
        <taxon>Polyangia</taxon>
        <taxon>Polyangiales</taxon>
        <taxon>Polyangiaceae</taxon>
        <taxon>Chondromyces</taxon>
    </lineage>
</organism>
<dbReference type="InterPro" id="IPR051932">
    <property type="entry name" value="Bact_StressResp_Reg"/>
</dbReference>
<keyword evidence="6" id="KW-1185">Reference proteome</keyword>
<comment type="caution">
    <text evidence="5">The sequence shown here is derived from an EMBL/GenBank/DDBJ whole genome shotgun (WGS) entry which is preliminary data.</text>
</comment>
<accession>A0A017TBN5</accession>
<evidence type="ECO:0000259" key="3">
    <source>
        <dbReference type="PROSITE" id="PS50113"/>
    </source>
</evidence>
<evidence type="ECO:0000256" key="2">
    <source>
        <dbReference type="SAM" id="MobiDB-lite"/>
    </source>
</evidence>
<feature type="region of interest" description="Disordered" evidence="2">
    <location>
        <begin position="405"/>
        <end position="436"/>
    </location>
</feature>
<protein>
    <submittedName>
        <fullName evidence="5">RsbR, positive regulator of sigma-B</fullName>
    </submittedName>
</protein>
<sequence length="436" mass="48478">MGSTQGIHQSPARAWIALEIAGEGLWEIPALDTETTFDPTCTAHFTPRFCEMLGHAEAGLPERFGAWLQAVLPEDREHFLQAHRARLAQPGTSTTVEYRVQTSLGEIRWWQEIGRVIAGDEPGTQSEVGVVRDVTEAKHRESEQAHRYQLLEYTQELARVGGWELDMSTSKLTWLTETARIHEVSPDYVPNVEEGINFYAPEHVPVIADAVARCQRGEEYDVELDIITAKGNRVNVQATGRPHIEDGKVTRLYGAFRDISETKRREEELRRQLAVITQQQRAILDLSTPILQLWDNVITLPLIGTIDTGRAAQIMDRLLSEVVRVGARFAILDLTGVDTVDTTTADQLFRISRAVDLLGAKVLLCGLTPPVAQTMTALGIDLSVFSTYRNLQEALRFCLQDLAPRSRTSTGSPRSPGSAAPRLPARSFAAPPRERS</sequence>
<dbReference type="InterPro" id="IPR000014">
    <property type="entry name" value="PAS"/>
</dbReference>
<dbReference type="EMBL" id="ASRX01000017">
    <property type="protein sequence ID" value="EYF06235.1"/>
    <property type="molecule type" value="Genomic_DNA"/>
</dbReference>
<gene>
    <name evidence="5" type="ORF">CAP_2113</name>
</gene>
<dbReference type="RefSeq" id="WP_052374972.1">
    <property type="nucleotide sequence ID" value="NZ_ASRX01000017.1"/>
</dbReference>
<reference evidence="5 6" key="1">
    <citation type="submission" date="2013-05" db="EMBL/GenBank/DDBJ databases">
        <title>Genome assembly of Chondromyces apiculatus DSM 436.</title>
        <authorList>
            <person name="Sharma G."/>
            <person name="Khatri I."/>
            <person name="Kaur C."/>
            <person name="Mayilraj S."/>
            <person name="Subramanian S."/>
        </authorList>
    </citation>
    <scope>NUCLEOTIDE SEQUENCE [LARGE SCALE GENOMIC DNA]</scope>
    <source>
        <strain evidence="5 6">DSM 436</strain>
    </source>
</reference>
<dbReference type="NCBIfam" id="TIGR00229">
    <property type="entry name" value="sensory_box"/>
    <property type="match status" value="1"/>
</dbReference>
<name>A0A017TBN5_9BACT</name>
<proteinExistence type="predicted"/>
<dbReference type="PANTHER" id="PTHR33745:SF3">
    <property type="entry name" value="RSBT CO-ANTAGONIST PROTEIN RSBRC"/>
    <property type="match status" value="1"/>
</dbReference>
<evidence type="ECO:0000259" key="4">
    <source>
        <dbReference type="PROSITE" id="PS50801"/>
    </source>
</evidence>
<dbReference type="SUPFAM" id="SSF55785">
    <property type="entry name" value="PYP-like sensor domain (PAS domain)"/>
    <property type="match status" value="2"/>
</dbReference>
<dbReference type="CDD" id="cd00130">
    <property type="entry name" value="PAS"/>
    <property type="match status" value="1"/>
</dbReference>
<dbReference type="PROSITE" id="PS50801">
    <property type="entry name" value="STAS"/>
    <property type="match status" value="1"/>
</dbReference>
<dbReference type="SMART" id="SM00086">
    <property type="entry name" value="PAC"/>
    <property type="match status" value="2"/>
</dbReference>
<evidence type="ECO:0000256" key="1">
    <source>
        <dbReference type="ARBA" id="ARBA00022553"/>
    </source>
</evidence>
<dbReference type="InterPro" id="IPR035965">
    <property type="entry name" value="PAS-like_dom_sf"/>
</dbReference>
<dbReference type="eggNOG" id="COG2202">
    <property type="taxonomic scope" value="Bacteria"/>
</dbReference>
<dbReference type="InterPro" id="IPR001610">
    <property type="entry name" value="PAC"/>
</dbReference>
<dbReference type="Pfam" id="PF01740">
    <property type="entry name" value="STAS"/>
    <property type="match status" value="1"/>
</dbReference>
<dbReference type="PROSITE" id="PS50113">
    <property type="entry name" value="PAC"/>
    <property type="match status" value="1"/>
</dbReference>
<feature type="domain" description="STAS" evidence="4">
    <location>
        <begin position="287"/>
        <end position="398"/>
    </location>
</feature>
<dbReference type="InterPro" id="IPR002645">
    <property type="entry name" value="STAS_dom"/>
</dbReference>
<dbReference type="InterPro" id="IPR013655">
    <property type="entry name" value="PAS_fold_3"/>
</dbReference>
<evidence type="ECO:0000313" key="6">
    <source>
        <dbReference type="Proteomes" id="UP000019678"/>
    </source>
</evidence>
<dbReference type="AlphaFoldDB" id="A0A017TBN5"/>
<feature type="compositionally biased region" description="Low complexity" evidence="2">
    <location>
        <begin position="405"/>
        <end position="427"/>
    </location>
</feature>
<dbReference type="Pfam" id="PF08447">
    <property type="entry name" value="PAS_3"/>
    <property type="match status" value="1"/>
</dbReference>
<keyword evidence="1" id="KW-0597">Phosphoprotein</keyword>
<dbReference type="CDD" id="cd07041">
    <property type="entry name" value="STAS_RsbR_RsbS_like"/>
    <property type="match status" value="1"/>
</dbReference>
<dbReference type="Gene3D" id="3.30.450.20">
    <property type="entry name" value="PAS domain"/>
    <property type="match status" value="2"/>
</dbReference>
<feature type="domain" description="PAC" evidence="3">
    <location>
        <begin position="220"/>
        <end position="271"/>
    </location>
</feature>
<dbReference type="Gene3D" id="3.30.750.24">
    <property type="entry name" value="STAS domain"/>
    <property type="match status" value="1"/>
</dbReference>
<evidence type="ECO:0000313" key="5">
    <source>
        <dbReference type="EMBL" id="EYF06235.1"/>
    </source>
</evidence>
<dbReference type="SUPFAM" id="SSF52091">
    <property type="entry name" value="SpoIIaa-like"/>
    <property type="match status" value="1"/>
</dbReference>